<dbReference type="Proteomes" id="UP000054538">
    <property type="component" value="Unassembled WGS sequence"/>
</dbReference>
<dbReference type="EMBL" id="KN825430">
    <property type="protein sequence ID" value="KIK91075.1"/>
    <property type="molecule type" value="Genomic_DNA"/>
</dbReference>
<accession>A0A0D0E2L9</accession>
<reference evidence="2 3" key="1">
    <citation type="submission" date="2014-04" db="EMBL/GenBank/DDBJ databases">
        <authorList>
            <consortium name="DOE Joint Genome Institute"/>
            <person name="Kuo A."/>
            <person name="Kohler A."/>
            <person name="Jargeat P."/>
            <person name="Nagy L.G."/>
            <person name="Floudas D."/>
            <person name="Copeland A."/>
            <person name="Barry K.W."/>
            <person name="Cichocki N."/>
            <person name="Veneault-Fourrey C."/>
            <person name="LaButti K."/>
            <person name="Lindquist E.A."/>
            <person name="Lipzen A."/>
            <person name="Lundell T."/>
            <person name="Morin E."/>
            <person name="Murat C."/>
            <person name="Sun H."/>
            <person name="Tunlid A."/>
            <person name="Henrissat B."/>
            <person name="Grigoriev I.V."/>
            <person name="Hibbett D.S."/>
            <person name="Martin F."/>
            <person name="Nordberg H.P."/>
            <person name="Cantor M.N."/>
            <person name="Hua S.X."/>
        </authorList>
    </citation>
    <scope>NUCLEOTIDE SEQUENCE [LARGE SCALE GENOMIC DNA]</scope>
    <source>
        <strain evidence="2 3">Ve08.2h10</strain>
    </source>
</reference>
<feature type="region of interest" description="Disordered" evidence="1">
    <location>
        <begin position="140"/>
        <end position="190"/>
    </location>
</feature>
<protein>
    <submittedName>
        <fullName evidence="2">Uncharacterized protein</fullName>
    </submittedName>
</protein>
<evidence type="ECO:0000313" key="3">
    <source>
        <dbReference type="Proteomes" id="UP000054538"/>
    </source>
</evidence>
<name>A0A0D0E2L9_9AGAM</name>
<sequence length="190" mass="20250">MYGHGFEVEETEEEGSTELKWTVSCELTVMESGVDDGVFVLLNGVCGGRSVATFSMQTEFLGGEGKVCVDDKVGKGLWDMDRREEKVHVVEDTLGGVVLGGNLFEDTIDFRVAAASVPPSFNNTGVVTMNNDMGSHIEENRESADEELKSDGFGPGNVSVALESFPSRDESPGSPAVANCDSDSKARTGI</sequence>
<keyword evidence="3" id="KW-1185">Reference proteome</keyword>
<evidence type="ECO:0000256" key="1">
    <source>
        <dbReference type="SAM" id="MobiDB-lite"/>
    </source>
</evidence>
<dbReference type="OrthoDB" id="10589039at2759"/>
<proteinExistence type="predicted"/>
<evidence type="ECO:0000313" key="2">
    <source>
        <dbReference type="EMBL" id="KIK91075.1"/>
    </source>
</evidence>
<dbReference type="AlphaFoldDB" id="A0A0D0E2L9"/>
<dbReference type="HOGENOM" id="CLU_1428424_0_0_1"/>
<organism evidence="2 3">
    <name type="scientific">Paxillus rubicundulus Ve08.2h10</name>
    <dbReference type="NCBI Taxonomy" id="930991"/>
    <lineage>
        <taxon>Eukaryota</taxon>
        <taxon>Fungi</taxon>
        <taxon>Dikarya</taxon>
        <taxon>Basidiomycota</taxon>
        <taxon>Agaricomycotina</taxon>
        <taxon>Agaricomycetes</taxon>
        <taxon>Agaricomycetidae</taxon>
        <taxon>Boletales</taxon>
        <taxon>Paxilineae</taxon>
        <taxon>Paxillaceae</taxon>
        <taxon>Paxillus</taxon>
    </lineage>
</organism>
<gene>
    <name evidence="2" type="ORF">PAXRUDRAFT_13982</name>
</gene>
<dbReference type="InParanoid" id="A0A0D0E2L9"/>
<reference evidence="3" key="2">
    <citation type="submission" date="2015-01" db="EMBL/GenBank/DDBJ databases">
        <title>Evolutionary Origins and Diversification of the Mycorrhizal Mutualists.</title>
        <authorList>
            <consortium name="DOE Joint Genome Institute"/>
            <consortium name="Mycorrhizal Genomics Consortium"/>
            <person name="Kohler A."/>
            <person name="Kuo A."/>
            <person name="Nagy L.G."/>
            <person name="Floudas D."/>
            <person name="Copeland A."/>
            <person name="Barry K.W."/>
            <person name="Cichocki N."/>
            <person name="Veneault-Fourrey C."/>
            <person name="LaButti K."/>
            <person name="Lindquist E.A."/>
            <person name="Lipzen A."/>
            <person name="Lundell T."/>
            <person name="Morin E."/>
            <person name="Murat C."/>
            <person name="Riley R."/>
            <person name="Ohm R."/>
            <person name="Sun H."/>
            <person name="Tunlid A."/>
            <person name="Henrissat B."/>
            <person name="Grigoriev I.V."/>
            <person name="Hibbett D.S."/>
            <person name="Martin F."/>
        </authorList>
    </citation>
    <scope>NUCLEOTIDE SEQUENCE [LARGE SCALE GENOMIC DNA]</scope>
    <source>
        <strain evidence="3">Ve08.2h10</strain>
    </source>
</reference>
<feature type="compositionally biased region" description="Basic and acidic residues" evidence="1">
    <location>
        <begin position="140"/>
        <end position="150"/>
    </location>
</feature>